<dbReference type="Pfam" id="PF12710">
    <property type="entry name" value="HAD"/>
    <property type="match status" value="1"/>
</dbReference>
<dbReference type="Pfam" id="PF13207">
    <property type="entry name" value="AAA_17"/>
    <property type="match status" value="1"/>
</dbReference>
<dbReference type="Gene3D" id="3.40.50.300">
    <property type="entry name" value="P-loop containing nucleotide triphosphate hydrolases"/>
    <property type="match status" value="1"/>
</dbReference>
<dbReference type="SUPFAM" id="SSF56784">
    <property type="entry name" value="HAD-like"/>
    <property type="match status" value="1"/>
</dbReference>
<protein>
    <submittedName>
        <fullName evidence="1">Uncharacterized protein</fullName>
    </submittedName>
</protein>
<dbReference type="GO" id="GO:0036424">
    <property type="term" value="F:L-phosphoserine phosphatase activity"/>
    <property type="evidence" value="ECO:0007669"/>
    <property type="project" value="TreeGrafter"/>
</dbReference>
<organism evidence="1 2">
    <name type="scientific">Fusarium oxysporum f. sp. cubense</name>
    <dbReference type="NCBI Taxonomy" id="61366"/>
    <lineage>
        <taxon>Eukaryota</taxon>
        <taxon>Fungi</taxon>
        <taxon>Dikarya</taxon>
        <taxon>Ascomycota</taxon>
        <taxon>Pezizomycotina</taxon>
        <taxon>Sordariomycetes</taxon>
        <taxon>Hypocreomycetidae</taxon>
        <taxon>Hypocreales</taxon>
        <taxon>Nectriaceae</taxon>
        <taxon>Fusarium</taxon>
        <taxon>Fusarium oxysporum species complex</taxon>
    </lineage>
</organism>
<dbReference type="PANTHER" id="PTHR43344:SF20">
    <property type="entry name" value="URACIL PHOSPHORIBOSYLTRANSFERASE"/>
    <property type="match status" value="1"/>
</dbReference>
<evidence type="ECO:0000313" key="2">
    <source>
        <dbReference type="Proteomes" id="UP000320707"/>
    </source>
</evidence>
<dbReference type="EMBL" id="SRMI01000007">
    <property type="protein sequence ID" value="TVY66136.1"/>
    <property type="molecule type" value="Genomic_DNA"/>
</dbReference>
<dbReference type="PANTHER" id="PTHR43344">
    <property type="entry name" value="PHOSPHOSERINE PHOSPHATASE"/>
    <property type="match status" value="1"/>
</dbReference>
<dbReference type="InterPro" id="IPR023214">
    <property type="entry name" value="HAD_sf"/>
</dbReference>
<accession>A0A559L095</accession>
<dbReference type="SUPFAM" id="SSF52540">
    <property type="entry name" value="P-loop containing nucleoside triphosphate hydrolases"/>
    <property type="match status" value="1"/>
</dbReference>
<dbReference type="Gene3D" id="3.40.50.1000">
    <property type="entry name" value="HAD superfamily/HAD-like"/>
    <property type="match status" value="1"/>
</dbReference>
<dbReference type="GO" id="GO:0006564">
    <property type="term" value="P:L-serine biosynthetic process"/>
    <property type="evidence" value="ECO:0007669"/>
    <property type="project" value="TreeGrafter"/>
</dbReference>
<dbReference type="Proteomes" id="UP000320707">
    <property type="component" value="Unassembled WGS sequence"/>
</dbReference>
<evidence type="ECO:0000313" key="1">
    <source>
        <dbReference type="EMBL" id="TVY66136.1"/>
    </source>
</evidence>
<dbReference type="InterPro" id="IPR036412">
    <property type="entry name" value="HAD-like_sf"/>
</dbReference>
<gene>
    <name evidence="1" type="ORF">Focb16_v011152</name>
</gene>
<dbReference type="GO" id="GO:0000287">
    <property type="term" value="F:magnesium ion binding"/>
    <property type="evidence" value="ECO:0007669"/>
    <property type="project" value="TreeGrafter"/>
</dbReference>
<name>A0A559L095_FUSOC</name>
<dbReference type="AlphaFoldDB" id="A0A559L095"/>
<dbReference type="InterPro" id="IPR027417">
    <property type="entry name" value="P-loop_NTPase"/>
</dbReference>
<reference evidence="1 2" key="1">
    <citation type="journal article" date="2019" name="Microbiol. Resour. Announc.">
        <title>High-quality draft genome sequence of Fusarium oxysporum f. sp. cubense strain 160527, a causal agent of Panama disease.</title>
        <authorList>
            <person name="Asai S."/>
            <person name="Ayukawa Y."/>
            <person name="Gan P."/>
            <person name="Masuda S."/>
            <person name="Komatsu K."/>
            <person name="Shirasu K."/>
            <person name="Arie T."/>
        </authorList>
    </citation>
    <scope>NUCLEOTIDE SEQUENCE [LARGE SCALE GENOMIC DNA]</scope>
    <source>
        <strain evidence="1 2">160527</strain>
    </source>
</reference>
<sequence>MTSTSASPTAWATINPSKPTVIGLYGLPATGKSTVLEGLRNKLGETEFAFFDDSDVIYYLVPGGLKAFQKLEDPKKKRWRAEAITHIKNEAAASGKIAVVTRHFMFWSNKELQTFLVFDGDRTLSAEDGGHLLVDGLDQNGTGLKDSAMRDLFSGPMGYSDEAFHQATLLLEEKCDDDIFESRCDNASALVPLYPKFISLLRRVEEQKHIGVVVVTCGVGRLWTKILEHHGLSDSVKVIGGGRFSDGYFVTPGVKAAVVSHLRDVHDLNVWAFGDSPLDIPMLWEADQAVVVGDEKHYYGCGLGHGHSRWSPARATGPPPKYIVT</sequence>
<dbReference type="InterPro" id="IPR050582">
    <property type="entry name" value="HAD-like_SerB"/>
</dbReference>
<proteinExistence type="predicted"/>
<dbReference type="GO" id="GO:0005737">
    <property type="term" value="C:cytoplasm"/>
    <property type="evidence" value="ECO:0007669"/>
    <property type="project" value="TreeGrafter"/>
</dbReference>
<comment type="caution">
    <text evidence="1">The sequence shown here is derived from an EMBL/GenBank/DDBJ whole genome shotgun (WGS) entry which is preliminary data.</text>
</comment>